<dbReference type="GO" id="GO:0004540">
    <property type="term" value="F:RNA nuclease activity"/>
    <property type="evidence" value="ECO:0007669"/>
    <property type="project" value="InterPro"/>
</dbReference>
<dbReference type="PANTHER" id="PTHR23355:SF9">
    <property type="entry name" value="DIS3-LIKE EXONUCLEASE 2"/>
    <property type="match status" value="1"/>
</dbReference>
<dbReference type="SMART" id="SM00955">
    <property type="entry name" value="RNB"/>
    <property type="match status" value="1"/>
</dbReference>
<dbReference type="eggNOG" id="COG0557">
    <property type="taxonomic scope" value="Bacteria"/>
</dbReference>
<sequence>MQDKEPQLAWVLEEFQNKFKILLPNRKEINIQSSRILPWIGPNYRNIESKDIAIAHIEQHKFKRKELESSFNSYELWEIAQGEIIQAPAKWFSELVTTSPDIDTIAACAHVLLKDNIHFKFQSPNFEIYSKEIVDIRVKEQEKTIKQQAFITDSIPFFRYLWELYTQKKVYSINTANVYTQFEEQLRQIIMEQISNPEKADSQLWKKLVTGLPDDPFLALYLAQAWGILQPHHNIWFERIDYDPTDNWQQPFQNTIDMLCKQSSLYTTSTLPLPFISIDSETTKDKDDAFFIEPIDNGWKVVVALACPALNWPFDDPLDQAVRKRATSIYLPEASYNMLPNVLGIDKYSLHAQCTRPVLIITCIVGYDGVVKSCTPSFESVSLAANLTYHECEYILEDNYSEDSPYAEQLKLAFHVAQTYQKYRLKHGAVIVERSEPYLSLIVEENETKVVLTEEFATPKSHLLVSEIMILINAAIAHWSYENNISLFYRTQDIIIPDQYKGIWKEPHDIAKVVKVLAPSVLDVVPKKHAGIGEKYYAPSTSPLRRYPDMVNQAQILHVLQHEKYKWSLKELEIMLPYITSRLEYTNQIQRFRQRYWKLVYILQQDKNTWWPAIVTEVTEHYIVVNLPREQLTLRARRKLFTAVPEIGQSIYIRIGNIQPLHNEIHILEIQQV</sequence>
<dbReference type="GO" id="GO:0003723">
    <property type="term" value="F:RNA binding"/>
    <property type="evidence" value="ECO:0007669"/>
    <property type="project" value="InterPro"/>
</dbReference>
<evidence type="ECO:0000313" key="3">
    <source>
        <dbReference type="Proteomes" id="UP000002430"/>
    </source>
</evidence>
<name>Q1MRX1_LAWIP</name>
<dbReference type="Proteomes" id="UP000002430">
    <property type="component" value="Chromosome"/>
</dbReference>
<keyword evidence="3" id="KW-1185">Reference proteome</keyword>
<dbReference type="InterPro" id="IPR001900">
    <property type="entry name" value="RNase_II/R"/>
</dbReference>
<dbReference type="Pfam" id="PF00773">
    <property type="entry name" value="RNB"/>
    <property type="match status" value="1"/>
</dbReference>
<dbReference type="GO" id="GO:0005829">
    <property type="term" value="C:cytosol"/>
    <property type="evidence" value="ECO:0007669"/>
    <property type="project" value="TreeGrafter"/>
</dbReference>
<dbReference type="InterPro" id="IPR012340">
    <property type="entry name" value="NA-bd_OB-fold"/>
</dbReference>
<organism evidence="2 3">
    <name type="scientific">Lawsonia intracellularis (strain PHE/MN1-00)</name>
    <dbReference type="NCBI Taxonomy" id="363253"/>
    <lineage>
        <taxon>Bacteria</taxon>
        <taxon>Pseudomonadati</taxon>
        <taxon>Thermodesulfobacteriota</taxon>
        <taxon>Desulfovibrionia</taxon>
        <taxon>Desulfovibrionales</taxon>
        <taxon>Desulfovibrionaceae</taxon>
        <taxon>Lawsonia</taxon>
    </lineage>
</organism>
<dbReference type="GO" id="GO:0006402">
    <property type="term" value="P:mRNA catabolic process"/>
    <property type="evidence" value="ECO:0007669"/>
    <property type="project" value="TreeGrafter"/>
</dbReference>
<gene>
    <name evidence="2" type="ordered locus">LI0199</name>
</gene>
<accession>Q1MRX1</accession>
<dbReference type="EMBL" id="AM180252">
    <property type="protein sequence ID" value="CAJ54255.1"/>
    <property type="molecule type" value="Genomic_DNA"/>
</dbReference>
<evidence type="ECO:0000259" key="1">
    <source>
        <dbReference type="SMART" id="SM00955"/>
    </source>
</evidence>
<evidence type="ECO:0000313" key="2">
    <source>
        <dbReference type="EMBL" id="CAJ54255.1"/>
    </source>
</evidence>
<dbReference type="PANTHER" id="PTHR23355">
    <property type="entry name" value="RIBONUCLEASE"/>
    <property type="match status" value="1"/>
</dbReference>
<reference evidence="2 3" key="1">
    <citation type="submission" date="2005-11" db="EMBL/GenBank/DDBJ databases">
        <title>The complete genome sequence of Lawsonia intracellularis: the causative agent of proliferative enteropathy.</title>
        <authorList>
            <person name="Kaur K."/>
            <person name="Zhang Q."/>
            <person name="Beckler D."/>
            <person name="Munir S."/>
            <person name="Li L."/>
            <person name="Kinsley K."/>
            <person name="Herron L."/>
            <person name="Peterson A."/>
            <person name="May B."/>
            <person name="Singh S."/>
            <person name="Gebhart C."/>
            <person name="Kapur V."/>
        </authorList>
    </citation>
    <scope>NUCLEOTIDE SEQUENCE [LARGE SCALE GENOMIC DNA]</scope>
    <source>
        <strain evidence="2 3">PHE/MN1-00</strain>
    </source>
</reference>
<dbReference type="HOGENOM" id="CLU_015903_1_1_7"/>
<dbReference type="STRING" id="363253.LI0199"/>
<proteinExistence type="predicted"/>
<dbReference type="KEGG" id="lip:LI0199"/>
<protein>
    <submittedName>
        <fullName evidence="2">Exoribonuclease R</fullName>
    </submittedName>
</protein>
<dbReference type="SUPFAM" id="SSF50249">
    <property type="entry name" value="Nucleic acid-binding proteins"/>
    <property type="match status" value="1"/>
</dbReference>
<feature type="domain" description="RNB" evidence="1">
    <location>
        <begin position="265"/>
        <end position="562"/>
    </location>
</feature>
<dbReference type="AlphaFoldDB" id="Q1MRX1"/>
<dbReference type="InterPro" id="IPR050180">
    <property type="entry name" value="RNR_Ribonuclease"/>
</dbReference>